<name>A0A371H0C2_MUCPR</name>
<evidence type="ECO:0000256" key="9">
    <source>
        <dbReference type="RuleBase" id="RU368031"/>
    </source>
</evidence>
<evidence type="ECO:0000313" key="10">
    <source>
        <dbReference type="EMBL" id="RDX96221.1"/>
    </source>
</evidence>
<dbReference type="GO" id="GO:0008083">
    <property type="term" value="F:growth factor activity"/>
    <property type="evidence" value="ECO:0007669"/>
    <property type="project" value="UniProtKB-UniRule"/>
</dbReference>
<comment type="function">
    <text evidence="9">Promotes plant cell differentiation, organogenesis and somatic embryogenesis as well as cell proliferation.</text>
</comment>
<dbReference type="EMBL" id="QJKJ01003941">
    <property type="protein sequence ID" value="RDX96221.1"/>
    <property type="molecule type" value="Genomic_DNA"/>
</dbReference>
<keyword evidence="8 9" id="KW-0339">Growth factor</keyword>
<proteinExistence type="inferred from homology"/>
<evidence type="ECO:0000256" key="4">
    <source>
        <dbReference type="ARBA" id="ARBA00022525"/>
    </source>
</evidence>
<keyword evidence="4 9" id="KW-0964">Secreted</keyword>
<dbReference type="GO" id="GO:0005576">
    <property type="term" value="C:extracellular region"/>
    <property type="evidence" value="ECO:0007669"/>
    <property type="project" value="UniProtKB-SubCell"/>
</dbReference>
<dbReference type="Proteomes" id="UP000257109">
    <property type="component" value="Unassembled WGS sequence"/>
</dbReference>
<protein>
    <recommendedName>
        <fullName evidence="9">Phytosulfokine</fullName>
    </recommendedName>
    <component>
        <recommendedName>
            <fullName evidence="9">Phytosulfokine-alpha</fullName>
            <shortName evidence="9">PSK-alpha</shortName>
            <shortName evidence="9">Phytosulfokine-a</shortName>
        </recommendedName>
    </component>
    <component>
        <recommendedName>
            <fullName evidence="9">Phytosulfokine-beta</fullName>
            <shortName evidence="9">PSK-beta</shortName>
            <shortName evidence="9">Phytosulfokine-b</shortName>
        </recommendedName>
    </component>
</protein>
<evidence type="ECO:0000313" key="11">
    <source>
        <dbReference type="Proteomes" id="UP000257109"/>
    </source>
</evidence>
<dbReference type="AlphaFoldDB" id="A0A371H0C2"/>
<comment type="PTM">
    <text evidence="9">Sulfation is important for activity and for the binding to a putative membrane receptor.</text>
</comment>
<evidence type="ECO:0000256" key="5">
    <source>
        <dbReference type="ARBA" id="ARBA00022641"/>
    </source>
</evidence>
<comment type="similarity">
    <text evidence="2 9">Belongs to the phytosulfokine family.</text>
</comment>
<dbReference type="PANTHER" id="PTHR33285">
    <property type="entry name" value="PHYTOSULFOKINES 3"/>
    <property type="match status" value="1"/>
</dbReference>
<accession>A0A371H0C2</accession>
<keyword evidence="5 9" id="KW-0765">Sulfation</keyword>
<evidence type="ECO:0000256" key="6">
    <source>
        <dbReference type="ARBA" id="ARBA00022729"/>
    </source>
</evidence>
<keyword evidence="6 9" id="KW-0732">Signal</keyword>
<dbReference type="PANTHER" id="PTHR33285:SF55">
    <property type="entry name" value="PHYTOSULFOKINES 3"/>
    <property type="match status" value="1"/>
</dbReference>
<feature type="chain" id="PRO_5031610549" description="Phytosulfokine" evidence="9">
    <location>
        <begin position="22"/>
        <end position="83"/>
    </location>
</feature>
<dbReference type="STRING" id="157652.A0A371H0C2"/>
<reference evidence="10" key="1">
    <citation type="submission" date="2018-05" db="EMBL/GenBank/DDBJ databases">
        <title>Draft genome of Mucuna pruriens seed.</title>
        <authorList>
            <person name="Nnadi N.E."/>
            <person name="Vos R."/>
            <person name="Hasami M.H."/>
            <person name="Devisetty U.K."/>
            <person name="Aguiy J.C."/>
        </authorList>
    </citation>
    <scope>NUCLEOTIDE SEQUENCE [LARGE SCALE GENOMIC DNA]</scope>
    <source>
        <strain evidence="10">JCA_2017</strain>
    </source>
</reference>
<dbReference type="GO" id="GO:0008283">
    <property type="term" value="P:cell population proliferation"/>
    <property type="evidence" value="ECO:0007669"/>
    <property type="project" value="UniProtKB-UniRule"/>
</dbReference>
<comment type="subcellular location">
    <subcellularLocation>
        <location evidence="1 9">Secreted</location>
    </subcellularLocation>
</comment>
<keyword evidence="7 9" id="KW-0221">Differentiation</keyword>
<evidence type="ECO:0000256" key="7">
    <source>
        <dbReference type="ARBA" id="ARBA00022782"/>
    </source>
</evidence>
<feature type="signal peptide" evidence="9">
    <location>
        <begin position="1"/>
        <end position="21"/>
    </location>
</feature>
<dbReference type="InterPro" id="IPR009438">
    <property type="entry name" value="Phytosulfokine"/>
</dbReference>
<keyword evidence="3 9" id="KW-0217">Developmental protein</keyword>
<organism evidence="10 11">
    <name type="scientific">Mucuna pruriens</name>
    <name type="common">Velvet bean</name>
    <name type="synonym">Dolichos pruriens</name>
    <dbReference type="NCBI Taxonomy" id="157652"/>
    <lineage>
        <taxon>Eukaryota</taxon>
        <taxon>Viridiplantae</taxon>
        <taxon>Streptophyta</taxon>
        <taxon>Embryophyta</taxon>
        <taxon>Tracheophyta</taxon>
        <taxon>Spermatophyta</taxon>
        <taxon>Magnoliopsida</taxon>
        <taxon>eudicotyledons</taxon>
        <taxon>Gunneridae</taxon>
        <taxon>Pentapetalae</taxon>
        <taxon>rosids</taxon>
        <taxon>fabids</taxon>
        <taxon>Fabales</taxon>
        <taxon>Fabaceae</taxon>
        <taxon>Papilionoideae</taxon>
        <taxon>50 kb inversion clade</taxon>
        <taxon>NPAAA clade</taxon>
        <taxon>indigoferoid/millettioid clade</taxon>
        <taxon>Phaseoleae</taxon>
        <taxon>Mucuna</taxon>
    </lineage>
</organism>
<evidence type="ECO:0000256" key="8">
    <source>
        <dbReference type="ARBA" id="ARBA00023030"/>
    </source>
</evidence>
<gene>
    <name evidence="10" type="primary">PSK3</name>
    <name evidence="10" type="ORF">CR513_21152</name>
</gene>
<feature type="non-terminal residue" evidence="10">
    <location>
        <position position="1"/>
    </location>
</feature>
<evidence type="ECO:0000256" key="1">
    <source>
        <dbReference type="ARBA" id="ARBA00004613"/>
    </source>
</evidence>
<dbReference type="Pfam" id="PF06404">
    <property type="entry name" value="PSK"/>
    <property type="match status" value="1"/>
</dbReference>
<evidence type="ECO:0000256" key="3">
    <source>
        <dbReference type="ARBA" id="ARBA00022473"/>
    </source>
</evidence>
<comment type="caution">
    <text evidence="10">The sequence shown here is derived from an EMBL/GenBank/DDBJ whole genome shotgun (WGS) entry which is preliminary data.</text>
</comment>
<dbReference type="GO" id="GO:0030154">
    <property type="term" value="P:cell differentiation"/>
    <property type="evidence" value="ECO:0007669"/>
    <property type="project" value="UniProtKB-UniRule"/>
</dbReference>
<keyword evidence="11" id="KW-1185">Reference proteome</keyword>
<comment type="PTM">
    <text evidence="9">PSK-alpha is produced by endopeptidase digestion. PSK-beta is produced from PSK-alpha by exopeptidase digestion.</text>
</comment>
<sequence>MSKVVILFTLALLLSFNLIYASRPNPSLNTVSSLDGDVMGTKGEMVEEGCEEGRETEECLIRRTLTANLDYIYTQQVPATDHP</sequence>
<evidence type="ECO:0000256" key="2">
    <source>
        <dbReference type="ARBA" id="ARBA00010781"/>
    </source>
</evidence>